<evidence type="ECO:0000313" key="2">
    <source>
        <dbReference type="EMBL" id="PKS08194.1"/>
    </source>
</evidence>
<feature type="domain" description="Stress-response A/B barrel" evidence="1">
    <location>
        <begin position="6"/>
        <end position="103"/>
    </location>
</feature>
<gene>
    <name evidence="2" type="ORF">jhhlp_005470</name>
</gene>
<dbReference type="Proteomes" id="UP000233524">
    <property type="component" value="Unassembled WGS sequence"/>
</dbReference>
<dbReference type="Gene3D" id="3.30.70.100">
    <property type="match status" value="1"/>
</dbReference>
<sequence>MASKQIHRVTMFKIPSPVDQKRLIDLYRGLPDRALKDGKRYILSAAVGPTFDDARNQGYTLAAFTMFETEDDMKYYDEQCSEHAEIKKLARSLQIPKPMMVYFQNAL</sequence>
<dbReference type="InterPro" id="IPR011008">
    <property type="entry name" value="Dimeric_a/b-barrel"/>
</dbReference>
<dbReference type="Pfam" id="PF07876">
    <property type="entry name" value="Dabb"/>
    <property type="match status" value="1"/>
</dbReference>
<comment type="caution">
    <text evidence="2">The sequence shown here is derived from an EMBL/GenBank/DDBJ whole genome shotgun (WGS) entry which is preliminary data.</text>
</comment>
<keyword evidence="3" id="KW-1185">Reference proteome</keyword>
<organism evidence="2 3">
    <name type="scientific">Lomentospora prolificans</name>
    <dbReference type="NCBI Taxonomy" id="41688"/>
    <lineage>
        <taxon>Eukaryota</taxon>
        <taxon>Fungi</taxon>
        <taxon>Dikarya</taxon>
        <taxon>Ascomycota</taxon>
        <taxon>Pezizomycotina</taxon>
        <taxon>Sordariomycetes</taxon>
        <taxon>Hypocreomycetidae</taxon>
        <taxon>Microascales</taxon>
        <taxon>Microascaceae</taxon>
        <taxon>Lomentospora</taxon>
    </lineage>
</organism>
<dbReference type="InterPro" id="IPR013097">
    <property type="entry name" value="Dabb"/>
</dbReference>
<dbReference type="SMART" id="SM00886">
    <property type="entry name" value="Dabb"/>
    <property type="match status" value="1"/>
</dbReference>
<evidence type="ECO:0000259" key="1">
    <source>
        <dbReference type="PROSITE" id="PS51502"/>
    </source>
</evidence>
<dbReference type="VEuPathDB" id="FungiDB:jhhlp_005470"/>
<evidence type="ECO:0000313" key="3">
    <source>
        <dbReference type="Proteomes" id="UP000233524"/>
    </source>
</evidence>
<dbReference type="InParanoid" id="A0A2N3N715"/>
<dbReference type="OrthoDB" id="3830014at2759"/>
<protein>
    <recommendedName>
        <fullName evidence="1">Stress-response A/B barrel domain-containing protein</fullName>
    </recommendedName>
</protein>
<dbReference type="AlphaFoldDB" id="A0A2N3N715"/>
<dbReference type="PROSITE" id="PS51502">
    <property type="entry name" value="S_R_A_B_BARREL"/>
    <property type="match status" value="1"/>
</dbReference>
<dbReference type="SUPFAM" id="SSF54909">
    <property type="entry name" value="Dimeric alpha+beta barrel"/>
    <property type="match status" value="1"/>
</dbReference>
<reference evidence="2 3" key="1">
    <citation type="journal article" date="2017" name="G3 (Bethesda)">
        <title>First Draft Genome Sequence of the Pathogenic Fungus Lomentospora prolificans (Formerly Scedosporium prolificans).</title>
        <authorList>
            <person name="Luo R."/>
            <person name="Zimin A."/>
            <person name="Workman R."/>
            <person name="Fan Y."/>
            <person name="Pertea G."/>
            <person name="Grossman N."/>
            <person name="Wear M.P."/>
            <person name="Jia B."/>
            <person name="Miller H."/>
            <person name="Casadevall A."/>
            <person name="Timp W."/>
            <person name="Zhang S.X."/>
            <person name="Salzberg S.L."/>
        </authorList>
    </citation>
    <scope>NUCLEOTIDE SEQUENCE [LARGE SCALE GENOMIC DNA]</scope>
    <source>
        <strain evidence="2 3">JHH-5317</strain>
    </source>
</reference>
<dbReference type="EMBL" id="NLAX01000700">
    <property type="protein sequence ID" value="PKS08194.1"/>
    <property type="molecule type" value="Genomic_DNA"/>
</dbReference>
<proteinExistence type="predicted"/>
<name>A0A2N3N715_9PEZI</name>
<accession>A0A2N3N715</accession>